<evidence type="ECO:0000256" key="1">
    <source>
        <dbReference type="SAM" id="MobiDB-lite"/>
    </source>
</evidence>
<reference evidence="2" key="1">
    <citation type="journal article" date="2013" name="Nature">
        <title>Draft genome of the wheat A-genome progenitor Triticum urartu.</title>
        <authorList>
            <person name="Ling H.Q."/>
            <person name="Zhao S."/>
            <person name="Liu D."/>
            <person name="Wang J."/>
            <person name="Sun H."/>
            <person name="Zhang C."/>
            <person name="Fan H."/>
            <person name="Li D."/>
            <person name="Dong L."/>
            <person name="Tao Y."/>
            <person name="Gao C."/>
            <person name="Wu H."/>
            <person name="Li Y."/>
            <person name="Cui Y."/>
            <person name="Guo X."/>
            <person name="Zheng S."/>
            <person name="Wang B."/>
            <person name="Yu K."/>
            <person name="Liang Q."/>
            <person name="Yang W."/>
            <person name="Lou X."/>
            <person name="Chen J."/>
            <person name="Feng M."/>
            <person name="Jian J."/>
            <person name="Zhang X."/>
            <person name="Luo G."/>
            <person name="Jiang Y."/>
            <person name="Liu J."/>
            <person name="Wang Z."/>
            <person name="Sha Y."/>
            <person name="Zhang B."/>
            <person name="Wu H."/>
            <person name="Tang D."/>
            <person name="Shen Q."/>
            <person name="Xue P."/>
            <person name="Zou S."/>
            <person name="Wang X."/>
            <person name="Liu X."/>
            <person name="Wang F."/>
            <person name="Yang Y."/>
            <person name="An X."/>
            <person name="Dong Z."/>
            <person name="Zhang K."/>
            <person name="Zhang X."/>
            <person name="Luo M.C."/>
            <person name="Dvorak J."/>
            <person name="Tong Y."/>
            <person name="Wang J."/>
            <person name="Yang H."/>
            <person name="Li Z."/>
            <person name="Wang D."/>
            <person name="Zhang A."/>
            <person name="Wang J."/>
        </authorList>
    </citation>
    <scope>NUCLEOTIDE SEQUENCE</scope>
</reference>
<accession>M7Z5X1</accession>
<organism evidence="2">
    <name type="scientific">Triticum urartu</name>
    <name type="common">Red wild einkorn</name>
    <name type="synonym">Crithodium urartu</name>
    <dbReference type="NCBI Taxonomy" id="4572"/>
    <lineage>
        <taxon>Eukaryota</taxon>
        <taxon>Viridiplantae</taxon>
        <taxon>Streptophyta</taxon>
        <taxon>Embryophyta</taxon>
        <taxon>Tracheophyta</taxon>
        <taxon>Spermatophyta</taxon>
        <taxon>Magnoliopsida</taxon>
        <taxon>Liliopsida</taxon>
        <taxon>Poales</taxon>
        <taxon>Poaceae</taxon>
        <taxon>BOP clade</taxon>
        <taxon>Pooideae</taxon>
        <taxon>Triticodae</taxon>
        <taxon>Triticeae</taxon>
        <taxon>Triticinae</taxon>
        <taxon>Triticum</taxon>
    </lineage>
</organism>
<protein>
    <submittedName>
        <fullName evidence="2">Uncharacterized protein</fullName>
    </submittedName>
</protein>
<dbReference type="EMBL" id="KD255615">
    <property type="protein sequence ID" value="EMS47795.1"/>
    <property type="molecule type" value="Genomic_DNA"/>
</dbReference>
<sequence>MARRQRYSGSRCRAHQRLEAARRKEKDGRWAWGVVELAGSGGVLVGLEVTELRRGRAWPKEDRQGSQGSRANAPTTWQRGGRGVSALRRSGDGRTSGGGGARAHRSRGSRAPWQGRGGGGKMEMNMWVKFESNSFEFNSNECEKEVGIR</sequence>
<feature type="region of interest" description="Disordered" evidence="1">
    <location>
        <begin position="1"/>
        <end position="27"/>
    </location>
</feature>
<feature type="compositionally biased region" description="Basic and acidic residues" evidence="1">
    <location>
        <begin position="54"/>
        <end position="64"/>
    </location>
</feature>
<name>M7Z5X1_TRIUA</name>
<gene>
    <name evidence="2" type="ORF">TRIUR3_33423</name>
</gene>
<proteinExistence type="predicted"/>
<feature type="region of interest" description="Disordered" evidence="1">
    <location>
        <begin position="54"/>
        <end position="122"/>
    </location>
</feature>
<feature type="compositionally biased region" description="Basic and acidic residues" evidence="1">
    <location>
        <begin position="16"/>
        <end position="27"/>
    </location>
</feature>
<feature type="compositionally biased region" description="Polar residues" evidence="1">
    <location>
        <begin position="65"/>
        <end position="78"/>
    </location>
</feature>
<dbReference type="AlphaFoldDB" id="M7Z5X1"/>
<evidence type="ECO:0000313" key="2">
    <source>
        <dbReference type="EMBL" id="EMS47795.1"/>
    </source>
</evidence>